<dbReference type="HAMAP" id="MF_00093">
    <property type="entry name" value="Rel_fac_1"/>
    <property type="match status" value="1"/>
</dbReference>
<reference evidence="10 11" key="1">
    <citation type="submission" date="2020-08" db="EMBL/GenBank/DDBJ databases">
        <title>Functional genomics of gut bacteria from endangered species of beetles.</title>
        <authorList>
            <person name="Carlos-Shanley C."/>
        </authorList>
    </citation>
    <scope>NUCLEOTIDE SEQUENCE [LARGE SCALE GENOMIC DNA]</scope>
    <source>
        <strain evidence="10 11">S00198</strain>
    </source>
</reference>
<organism evidence="10 11">
    <name type="scientific">Acidovorax soli</name>
    <dbReference type="NCBI Taxonomy" id="592050"/>
    <lineage>
        <taxon>Bacteria</taxon>
        <taxon>Pseudomonadati</taxon>
        <taxon>Pseudomonadota</taxon>
        <taxon>Betaproteobacteria</taxon>
        <taxon>Burkholderiales</taxon>
        <taxon>Comamonadaceae</taxon>
        <taxon>Acidovorax</taxon>
    </lineage>
</organism>
<protein>
    <recommendedName>
        <fullName evidence="7 8">Peptide chain release factor 1</fullName>
        <shortName evidence="7">RF-1</shortName>
    </recommendedName>
</protein>
<proteinExistence type="inferred from homology"/>
<dbReference type="PROSITE" id="PS00745">
    <property type="entry name" value="RF_PROK_I"/>
    <property type="match status" value="1"/>
</dbReference>
<evidence type="ECO:0000256" key="4">
    <source>
        <dbReference type="ARBA" id="ARBA00022481"/>
    </source>
</evidence>
<comment type="caution">
    <text evidence="10">The sequence shown here is derived from an EMBL/GenBank/DDBJ whole genome shotgun (WGS) entry which is preliminary data.</text>
</comment>
<keyword evidence="11" id="KW-1185">Reference proteome</keyword>
<dbReference type="PANTHER" id="PTHR43804">
    <property type="entry name" value="LD18447P"/>
    <property type="match status" value="1"/>
</dbReference>
<dbReference type="NCBIfam" id="NF001859">
    <property type="entry name" value="PRK00591.1"/>
    <property type="match status" value="1"/>
</dbReference>
<sequence length="362" mass="40147">MKTFLRNQLERYAQRLGELDFLLSREDIMGDMAQYRLISREHAEVTQVAGRYARYQQRKADLAGAREMLADPDMAEMAQEEITSAEAELVALEDELQRLLLPKDPDDARNAFLEIRAGTGGDESALFAGDLTRMYSRYAANVGWKVEVVSENAAELGGYKEIVLRIEGDNVYGALKFESGGHRVQRVPATETQGRIHTSACTVAVMPEPDETEAIKLNPADLRIDTFRASGAGGQHINKTDSAVRVVHLPTGIVAECQDGRSQHSNKAKALQVLQARIQEKERSERAAKEAALRKGLIGSGDRSDRIRTYNFPQGRLTDHRINLTLYKLLQVMEGDLADVLQAMAHAREAEQLAELETSAAV</sequence>
<dbReference type="InterPro" id="IPR005139">
    <property type="entry name" value="PCRF"/>
</dbReference>
<name>A0A7X0PG61_9BURK</name>
<comment type="PTM">
    <text evidence="7">Methylated by PrmC. Methylation increases the termination efficiency of RF1.</text>
</comment>
<feature type="domain" description="Prokaryotic-type class I peptide chain release factors" evidence="9">
    <location>
        <begin position="228"/>
        <end position="244"/>
    </location>
</feature>
<dbReference type="InterPro" id="IPR000352">
    <property type="entry name" value="Pep_chain_release_fac_I"/>
</dbReference>
<evidence type="ECO:0000256" key="1">
    <source>
        <dbReference type="ARBA" id="ARBA00002986"/>
    </source>
</evidence>
<evidence type="ECO:0000259" key="9">
    <source>
        <dbReference type="PROSITE" id="PS00745"/>
    </source>
</evidence>
<dbReference type="Gene3D" id="6.10.140.1950">
    <property type="match status" value="1"/>
</dbReference>
<keyword evidence="5 7" id="KW-0963">Cytoplasm</keyword>
<evidence type="ECO:0000256" key="8">
    <source>
        <dbReference type="NCBIfam" id="TIGR00019"/>
    </source>
</evidence>
<dbReference type="EMBL" id="JACHLK010000007">
    <property type="protein sequence ID" value="MBB6561144.1"/>
    <property type="molecule type" value="Genomic_DNA"/>
</dbReference>
<dbReference type="InterPro" id="IPR045853">
    <property type="entry name" value="Pep_chain_release_fac_I_sf"/>
</dbReference>
<dbReference type="SMART" id="SM00937">
    <property type="entry name" value="PCRF"/>
    <property type="match status" value="1"/>
</dbReference>
<dbReference type="GO" id="GO:0005829">
    <property type="term" value="C:cytosol"/>
    <property type="evidence" value="ECO:0007669"/>
    <property type="project" value="UniProtKB-ARBA"/>
</dbReference>
<dbReference type="Gene3D" id="3.30.160.20">
    <property type="match status" value="1"/>
</dbReference>
<comment type="subcellular location">
    <subcellularLocation>
        <location evidence="2 7">Cytoplasm</location>
    </subcellularLocation>
</comment>
<feature type="modified residue" description="N5-methylglutamine" evidence="7">
    <location>
        <position position="235"/>
    </location>
</feature>
<dbReference type="Proteomes" id="UP000575083">
    <property type="component" value="Unassembled WGS sequence"/>
</dbReference>
<gene>
    <name evidence="7" type="primary">prfA</name>
    <name evidence="10" type="ORF">HNP48_003832</name>
</gene>
<accession>A0A7X0PG61</accession>
<dbReference type="InterPro" id="IPR004373">
    <property type="entry name" value="RF-1"/>
</dbReference>
<dbReference type="NCBIfam" id="TIGR00019">
    <property type="entry name" value="prfA"/>
    <property type="match status" value="1"/>
</dbReference>
<dbReference type="FunFam" id="3.30.70.1660:FF:000002">
    <property type="entry name" value="Peptide chain release factor 1"/>
    <property type="match status" value="1"/>
</dbReference>
<dbReference type="Gene3D" id="3.30.70.1660">
    <property type="match status" value="2"/>
</dbReference>
<evidence type="ECO:0000256" key="3">
    <source>
        <dbReference type="ARBA" id="ARBA00010835"/>
    </source>
</evidence>
<dbReference type="Pfam" id="PF03462">
    <property type="entry name" value="PCRF"/>
    <property type="match status" value="1"/>
</dbReference>
<comment type="similarity">
    <text evidence="3 7">Belongs to the prokaryotic/mitochondrial release factor family.</text>
</comment>
<dbReference type="Pfam" id="PF00472">
    <property type="entry name" value="RF-1"/>
    <property type="match status" value="1"/>
</dbReference>
<dbReference type="SUPFAM" id="SSF75620">
    <property type="entry name" value="Release factor"/>
    <property type="match status" value="1"/>
</dbReference>
<evidence type="ECO:0000256" key="7">
    <source>
        <dbReference type="HAMAP-Rule" id="MF_00093"/>
    </source>
</evidence>
<comment type="function">
    <text evidence="1 7">Peptide chain release factor 1 directs the termination of translation in response to the peptide chain termination codons UAG and UAA.</text>
</comment>
<evidence type="ECO:0000313" key="10">
    <source>
        <dbReference type="EMBL" id="MBB6561144.1"/>
    </source>
</evidence>
<dbReference type="RefSeq" id="WP_184859852.1">
    <property type="nucleotide sequence ID" value="NZ_JACHLK010000007.1"/>
</dbReference>
<keyword evidence="6 7" id="KW-0648">Protein biosynthesis</keyword>
<evidence type="ECO:0000256" key="6">
    <source>
        <dbReference type="ARBA" id="ARBA00022917"/>
    </source>
</evidence>
<dbReference type="GO" id="GO:0016149">
    <property type="term" value="F:translation release factor activity, codon specific"/>
    <property type="evidence" value="ECO:0007669"/>
    <property type="project" value="UniProtKB-UniRule"/>
</dbReference>
<dbReference type="FunFam" id="3.30.70.1660:FF:000004">
    <property type="entry name" value="Peptide chain release factor 1"/>
    <property type="match status" value="1"/>
</dbReference>
<keyword evidence="4 7" id="KW-0488">Methylation</keyword>
<evidence type="ECO:0000313" key="11">
    <source>
        <dbReference type="Proteomes" id="UP000575083"/>
    </source>
</evidence>
<dbReference type="PANTHER" id="PTHR43804:SF7">
    <property type="entry name" value="LD18447P"/>
    <property type="match status" value="1"/>
</dbReference>
<dbReference type="InterPro" id="IPR050057">
    <property type="entry name" value="Prokaryotic/Mito_RF"/>
</dbReference>
<evidence type="ECO:0000256" key="5">
    <source>
        <dbReference type="ARBA" id="ARBA00022490"/>
    </source>
</evidence>
<dbReference type="FunFam" id="3.30.160.20:FF:000004">
    <property type="entry name" value="Peptide chain release factor 1"/>
    <property type="match status" value="1"/>
</dbReference>
<dbReference type="AlphaFoldDB" id="A0A7X0PG61"/>
<evidence type="ECO:0000256" key="2">
    <source>
        <dbReference type="ARBA" id="ARBA00004496"/>
    </source>
</evidence>